<evidence type="ECO:0000256" key="1">
    <source>
        <dbReference type="SAM" id="MobiDB-lite"/>
    </source>
</evidence>
<evidence type="ECO:0000313" key="3">
    <source>
        <dbReference type="EMBL" id="CAB9521860.1"/>
    </source>
</evidence>
<dbReference type="EMBL" id="CAICTM010001239">
    <property type="protein sequence ID" value="CAB9521860.1"/>
    <property type="molecule type" value="Genomic_DNA"/>
</dbReference>
<feature type="region of interest" description="Disordered" evidence="1">
    <location>
        <begin position="40"/>
        <end position="64"/>
    </location>
</feature>
<evidence type="ECO:0000313" key="4">
    <source>
        <dbReference type="Proteomes" id="UP001153069"/>
    </source>
</evidence>
<keyword evidence="4" id="KW-1185">Reference proteome</keyword>
<organism evidence="3 4">
    <name type="scientific">Seminavis robusta</name>
    <dbReference type="NCBI Taxonomy" id="568900"/>
    <lineage>
        <taxon>Eukaryota</taxon>
        <taxon>Sar</taxon>
        <taxon>Stramenopiles</taxon>
        <taxon>Ochrophyta</taxon>
        <taxon>Bacillariophyta</taxon>
        <taxon>Bacillariophyceae</taxon>
        <taxon>Bacillariophycidae</taxon>
        <taxon>Naviculales</taxon>
        <taxon>Naviculaceae</taxon>
        <taxon>Seminavis</taxon>
    </lineage>
</organism>
<name>A0A9N8HR83_9STRA</name>
<feature type="region of interest" description="Disordered" evidence="1">
    <location>
        <begin position="173"/>
        <end position="194"/>
    </location>
</feature>
<dbReference type="OrthoDB" id="41577at2759"/>
<feature type="compositionally biased region" description="Polar residues" evidence="1">
    <location>
        <begin position="179"/>
        <end position="194"/>
    </location>
</feature>
<reference evidence="3" key="1">
    <citation type="submission" date="2020-06" db="EMBL/GenBank/DDBJ databases">
        <authorList>
            <consortium name="Plant Systems Biology data submission"/>
        </authorList>
    </citation>
    <scope>NUCLEOTIDE SEQUENCE</scope>
    <source>
        <strain evidence="3">D6</strain>
    </source>
</reference>
<feature type="chain" id="PRO_5040498589" evidence="2">
    <location>
        <begin position="23"/>
        <end position="194"/>
    </location>
</feature>
<proteinExistence type="predicted"/>
<dbReference type="AlphaFoldDB" id="A0A9N8HR83"/>
<comment type="caution">
    <text evidence="3">The sequence shown here is derived from an EMBL/GenBank/DDBJ whole genome shotgun (WGS) entry which is preliminary data.</text>
</comment>
<gene>
    <name evidence="3" type="ORF">SEMRO_1241_G255430.1</name>
</gene>
<keyword evidence="2" id="KW-0732">Signal</keyword>
<dbReference type="Proteomes" id="UP001153069">
    <property type="component" value="Unassembled WGS sequence"/>
</dbReference>
<feature type="signal peptide" evidence="2">
    <location>
        <begin position="1"/>
        <end position="22"/>
    </location>
</feature>
<accession>A0A9N8HR83</accession>
<protein>
    <submittedName>
        <fullName evidence="3">Uncharacterized protein</fullName>
    </submittedName>
</protein>
<sequence length="194" mass="21552">MRSVSTYTLLLACLAFLAPVSAFTSYRSASPAATTKLYGRGVTTMEPPTKEEKTSYTDDDLRDMEDDRDYPDLEYLIDSQTSREMEDPFHILLLGSTFEKPKITVVYVAGALEYVLDMPSDEGKELSKFAKDNGMSCLGTWTRKECLALGKQLQQRDIVCRVVPFCEGGQRGWQAKDATGSSSNAYKSNSGNSY</sequence>
<evidence type="ECO:0000256" key="2">
    <source>
        <dbReference type="SAM" id="SignalP"/>
    </source>
</evidence>